<dbReference type="OrthoDB" id="61113at2759"/>
<name>A0A9P4XVH5_CRYP1</name>
<evidence type="ECO:0000256" key="1">
    <source>
        <dbReference type="ARBA" id="ARBA00004141"/>
    </source>
</evidence>
<comment type="caution">
    <text evidence="9">The sequence shown here is derived from an EMBL/GenBank/DDBJ whole genome shotgun (WGS) entry which is preliminary data.</text>
</comment>
<feature type="domain" description="Rhodopsin" evidence="8">
    <location>
        <begin position="44"/>
        <end position="297"/>
    </location>
</feature>
<feature type="transmembrane region" description="Helical" evidence="7">
    <location>
        <begin position="193"/>
        <end position="217"/>
    </location>
</feature>
<evidence type="ECO:0000256" key="5">
    <source>
        <dbReference type="ARBA" id="ARBA00038359"/>
    </source>
</evidence>
<feature type="transmembrane region" description="Helical" evidence="7">
    <location>
        <begin position="107"/>
        <end position="130"/>
    </location>
</feature>
<sequence length="367" mass="40407">MSALYDLVGLAENLHEPEPPLNHRPVAFGLIISLMVVSVLCACARLYVRFKITRCPGWDDVFVILSVITGTSLAISVLVGFDYHMGEHLVSFLTPDPTSIEDFIKTIYVSSALYTTSTTLIKIAILLQYLRVFAEKSRYRMAAKILLIIVALWGSAFSFVSWFPAFPISAIWDFANTSAIRFGFSSLNPNETLGAYLALSATNMLLDLAMLAIILPYLVTGVVASNSRLYMTCLVLVGVIINLVSLIRLVQIIQSRGGTYPNLDPTWYLCSPIVLSSLEVSLAIVAASLPVFWPVLKHNCGHIFVTTEITVTQEDSQARDHKTAWEEMHPWSAGPDPESQTGTGSISPQRKRSTETDRETLIGSRGS</sequence>
<comment type="subcellular location">
    <subcellularLocation>
        <location evidence="1">Membrane</location>
        <topology evidence="1">Multi-pass membrane protein</topology>
    </subcellularLocation>
</comment>
<dbReference type="InterPro" id="IPR049326">
    <property type="entry name" value="Rhodopsin_dom_fungi"/>
</dbReference>
<comment type="similarity">
    <text evidence="5">Belongs to the SAT4 family.</text>
</comment>
<feature type="transmembrane region" description="Helical" evidence="7">
    <location>
        <begin position="60"/>
        <end position="81"/>
    </location>
</feature>
<gene>
    <name evidence="9" type="ORF">M406DRAFT_323931</name>
</gene>
<evidence type="ECO:0000256" key="2">
    <source>
        <dbReference type="ARBA" id="ARBA00022692"/>
    </source>
</evidence>
<dbReference type="AlphaFoldDB" id="A0A9P4XVH5"/>
<dbReference type="GO" id="GO:0016020">
    <property type="term" value="C:membrane"/>
    <property type="evidence" value="ECO:0007669"/>
    <property type="project" value="UniProtKB-SubCell"/>
</dbReference>
<dbReference type="RefSeq" id="XP_040772556.1">
    <property type="nucleotide sequence ID" value="XM_040919831.1"/>
</dbReference>
<dbReference type="PANTHER" id="PTHR33048:SF47">
    <property type="entry name" value="INTEGRAL MEMBRANE PROTEIN-RELATED"/>
    <property type="match status" value="1"/>
</dbReference>
<keyword evidence="3 7" id="KW-1133">Transmembrane helix</keyword>
<feature type="transmembrane region" description="Helical" evidence="7">
    <location>
        <begin position="142"/>
        <end position="163"/>
    </location>
</feature>
<evidence type="ECO:0000313" key="9">
    <source>
        <dbReference type="EMBL" id="KAF3761577.1"/>
    </source>
</evidence>
<keyword evidence="10" id="KW-1185">Reference proteome</keyword>
<keyword evidence="4 7" id="KW-0472">Membrane</keyword>
<dbReference type="Proteomes" id="UP000803844">
    <property type="component" value="Unassembled WGS sequence"/>
</dbReference>
<proteinExistence type="inferred from homology"/>
<evidence type="ECO:0000259" key="8">
    <source>
        <dbReference type="Pfam" id="PF20684"/>
    </source>
</evidence>
<feature type="transmembrane region" description="Helical" evidence="7">
    <location>
        <begin position="26"/>
        <end position="48"/>
    </location>
</feature>
<evidence type="ECO:0000256" key="3">
    <source>
        <dbReference type="ARBA" id="ARBA00022989"/>
    </source>
</evidence>
<feature type="compositionally biased region" description="Polar residues" evidence="6">
    <location>
        <begin position="338"/>
        <end position="348"/>
    </location>
</feature>
<feature type="transmembrane region" description="Helical" evidence="7">
    <location>
        <begin position="229"/>
        <end position="253"/>
    </location>
</feature>
<evidence type="ECO:0000313" key="10">
    <source>
        <dbReference type="Proteomes" id="UP000803844"/>
    </source>
</evidence>
<evidence type="ECO:0000256" key="7">
    <source>
        <dbReference type="SAM" id="Phobius"/>
    </source>
</evidence>
<dbReference type="PANTHER" id="PTHR33048">
    <property type="entry name" value="PTH11-LIKE INTEGRAL MEMBRANE PROTEIN (AFU_ORTHOLOGUE AFUA_5G11245)"/>
    <property type="match status" value="1"/>
</dbReference>
<feature type="compositionally biased region" description="Basic and acidic residues" evidence="6">
    <location>
        <begin position="316"/>
        <end position="329"/>
    </location>
</feature>
<protein>
    <recommendedName>
        <fullName evidence="8">Rhodopsin domain-containing protein</fullName>
    </recommendedName>
</protein>
<dbReference type="Pfam" id="PF20684">
    <property type="entry name" value="Fung_rhodopsin"/>
    <property type="match status" value="1"/>
</dbReference>
<dbReference type="InterPro" id="IPR052337">
    <property type="entry name" value="SAT4-like"/>
</dbReference>
<organism evidence="9 10">
    <name type="scientific">Cryphonectria parasitica (strain ATCC 38755 / EP155)</name>
    <dbReference type="NCBI Taxonomy" id="660469"/>
    <lineage>
        <taxon>Eukaryota</taxon>
        <taxon>Fungi</taxon>
        <taxon>Dikarya</taxon>
        <taxon>Ascomycota</taxon>
        <taxon>Pezizomycotina</taxon>
        <taxon>Sordariomycetes</taxon>
        <taxon>Sordariomycetidae</taxon>
        <taxon>Diaporthales</taxon>
        <taxon>Cryphonectriaceae</taxon>
        <taxon>Cryphonectria-Endothia species complex</taxon>
        <taxon>Cryphonectria</taxon>
    </lineage>
</organism>
<evidence type="ECO:0000256" key="6">
    <source>
        <dbReference type="SAM" id="MobiDB-lite"/>
    </source>
</evidence>
<feature type="region of interest" description="Disordered" evidence="6">
    <location>
        <begin position="315"/>
        <end position="367"/>
    </location>
</feature>
<feature type="transmembrane region" description="Helical" evidence="7">
    <location>
        <begin position="273"/>
        <end position="296"/>
    </location>
</feature>
<evidence type="ECO:0000256" key="4">
    <source>
        <dbReference type="ARBA" id="ARBA00023136"/>
    </source>
</evidence>
<keyword evidence="2 7" id="KW-0812">Transmembrane</keyword>
<dbReference type="GeneID" id="63836960"/>
<dbReference type="EMBL" id="MU032351">
    <property type="protein sequence ID" value="KAF3761577.1"/>
    <property type="molecule type" value="Genomic_DNA"/>
</dbReference>
<accession>A0A9P4XVH5</accession>
<reference evidence="9" key="1">
    <citation type="journal article" date="2020" name="Phytopathology">
        <title>Genome sequence of the chestnut blight fungus Cryphonectria parasitica EP155: A fundamental resource for an archetypical invasive plant pathogen.</title>
        <authorList>
            <person name="Crouch J.A."/>
            <person name="Dawe A."/>
            <person name="Aerts A."/>
            <person name="Barry K."/>
            <person name="Churchill A.C.L."/>
            <person name="Grimwood J."/>
            <person name="Hillman B."/>
            <person name="Milgroom M.G."/>
            <person name="Pangilinan J."/>
            <person name="Smith M."/>
            <person name="Salamov A."/>
            <person name="Schmutz J."/>
            <person name="Yadav J."/>
            <person name="Grigoriev I.V."/>
            <person name="Nuss D."/>
        </authorList>
    </citation>
    <scope>NUCLEOTIDE SEQUENCE</scope>
    <source>
        <strain evidence="9">EP155</strain>
    </source>
</reference>